<dbReference type="PANTHER" id="PTHR35043:SF7">
    <property type="entry name" value="TRANSCRIPTION FACTOR DOMAIN-CONTAINING PROTEIN"/>
    <property type="match status" value="1"/>
</dbReference>
<organism evidence="3 4">
    <name type="scientific">Roridomyces roridus</name>
    <dbReference type="NCBI Taxonomy" id="1738132"/>
    <lineage>
        <taxon>Eukaryota</taxon>
        <taxon>Fungi</taxon>
        <taxon>Dikarya</taxon>
        <taxon>Basidiomycota</taxon>
        <taxon>Agaricomycotina</taxon>
        <taxon>Agaricomycetes</taxon>
        <taxon>Agaricomycetidae</taxon>
        <taxon>Agaricales</taxon>
        <taxon>Marasmiineae</taxon>
        <taxon>Mycenaceae</taxon>
        <taxon>Roridomyces</taxon>
    </lineage>
</organism>
<evidence type="ECO:0000256" key="2">
    <source>
        <dbReference type="SAM" id="SignalP"/>
    </source>
</evidence>
<feature type="transmembrane region" description="Helical" evidence="1">
    <location>
        <begin position="80"/>
        <end position="100"/>
    </location>
</feature>
<accession>A0AAD7B2F5</accession>
<dbReference type="PANTHER" id="PTHR35043">
    <property type="entry name" value="TRANSCRIPTION FACTOR DOMAIN-CONTAINING PROTEIN"/>
    <property type="match status" value="1"/>
</dbReference>
<feature type="transmembrane region" description="Helical" evidence="1">
    <location>
        <begin position="39"/>
        <end position="59"/>
    </location>
</feature>
<comment type="caution">
    <text evidence="3">The sequence shown here is derived from an EMBL/GenBank/DDBJ whole genome shotgun (WGS) entry which is preliminary data.</text>
</comment>
<sequence length="397" mass="44989">MPFLLLLTYVLSSTAAPGPPADPHRRSDDTCQDINNCRTLFQIVWGCLATIFAFTWVSVHPNVPPPHQSAIALFWRKLKMMLIAIMAPEIMVGFAHRQLVAAWRLSKEFDGFSITHGFFFAMGGFVGSSGYVVAMTEQLEDQETLKSITSIDVEDLKDRGKGDPFSKGVALAQGLWFITQCLARVHQHLVVTQLEVATMAFAVMNVFTWLLWWHKPLGVERHIVVGTSQPEQLPRHKKFPRHIHSAMVLFGHQEGDDDFNQEGLTSVPDFWSSPIPGLIDHLGVWMPPLSGTVFACIHWAALGQDVFPTSAERVLWGVSSVVVLHIPWTFLCMIPCFIFKSERPIRIHNCPNFFLLPLLFTYIIARLFLITLPFAELRFLPSSAFRDVDWRIYIPHL</sequence>
<keyword evidence="1" id="KW-0812">Transmembrane</keyword>
<protein>
    <submittedName>
        <fullName evidence="3">Uncharacterized protein</fullName>
    </submittedName>
</protein>
<reference evidence="3" key="1">
    <citation type="submission" date="2023-03" db="EMBL/GenBank/DDBJ databases">
        <title>Massive genome expansion in bonnet fungi (Mycena s.s.) driven by repeated elements and novel gene families across ecological guilds.</title>
        <authorList>
            <consortium name="Lawrence Berkeley National Laboratory"/>
            <person name="Harder C.B."/>
            <person name="Miyauchi S."/>
            <person name="Viragh M."/>
            <person name="Kuo A."/>
            <person name="Thoen E."/>
            <person name="Andreopoulos B."/>
            <person name="Lu D."/>
            <person name="Skrede I."/>
            <person name="Drula E."/>
            <person name="Henrissat B."/>
            <person name="Morin E."/>
            <person name="Kohler A."/>
            <person name="Barry K."/>
            <person name="LaButti K."/>
            <person name="Morin E."/>
            <person name="Salamov A."/>
            <person name="Lipzen A."/>
            <person name="Mereny Z."/>
            <person name="Hegedus B."/>
            <person name="Baldrian P."/>
            <person name="Stursova M."/>
            <person name="Weitz H."/>
            <person name="Taylor A."/>
            <person name="Grigoriev I.V."/>
            <person name="Nagy L.G."/>
            <person name="Martin F."/>
            <person name="Kauserud H."/>
        </authorList>
    </citation>
    <scope>NUCLEOTIDE SEQUENCE</scope>
    <source>
        <strain evidence="3">9284</strain>
    </source>
</reference>
<name>A0AAD7B2F5_9AGAR</name>
<feature type="transmembrane region" description="Helical" evidence="1">
    <location>
        <begin position="314"/>
        <end position="339"/>
    </location>
</feature>
<feature type="signal peptide" evidence="2">
    <location>
        <begin position="1"/>
        <end position="15"/>
    </location>
</feature>
<dbReference type="AlphaFoldDB" id="A0AAD7B2F5"/>
<evidence type="ECO:0000313" key="3">
    <source>
        <dbReference type="EMBL" id="KAJ7608725.1"/>
    </source>
</evidence>
<feature type="transmembrane region" description="Helical" evidence="1">
    <location>
        <begin position="351"/>
        <end position="375"/>
    </location>
</feature>
<keyword evidence="1" id="KW-1133">Transmembrane helix</keyword>
<dbReference type="EMBL" id="JARKIF010000043">
    <property type="protein sequence ID" value="KAJ7608725.1"/>
    <property type="molecule type" value="Genomic_DNA"/>
</dbReference>
<feature type="chain" id="PRO_5042224443" evidence="2">
    <location>
        <begin position="16"/>
        <end position="397"/>
    </location>
</feature>
<evidence type="ECO:0000313" key="4">
    <source>
        <dbReference type="Proteomes" id="UP001221142"/>
    </source>
</evidence>
<keyword evidence="4" id="KW-1185">Reference proteome</keyword>
<gene>
    <name evidence="3" type="ORF">FB45DRAFT_845874</name>
</gene>
<dbReference type="Proteomes" id="UP001221142">
    <property type="component" value="Unassembled WGS sequence"/>
</dbReference>
<evidence type="ECO:0000256" key="1">
    <source>
        <dbReference type="SAM" id="Phobius"/>
    </source>
</evidence>
<feature type="transmembrane region" description="Helical" evidence="1">
    <location>
        <begin position="112"/>
        <end position="134"/>
    </location>
</feature>
<keyword evidence="1" id="KW-0472">Membrane</keyword>
<keyword evidence="2" id="KW-0732">Signal</keyword>
<proteinExistence type="predicted"/>